<dbReference type="EMBL" id="RCML01001612">
    <property type="protein sequence ID" value="KAG2961391.1"/>
    <property type="molecule type" value="Genomic_DNA"/>
</dbReference>
<evidence type="ECO:0000313" key="2">
    <source>
        <dbReference type="EMBL" id="KAG2882094.1"/>
    </source>
</evidence>
<evidence type="ECO:0000313" key="4">
    <source>
        <dbReference type="EMBL" id="KAG2961391.1"/>
    </source>
</evidence>
<gene>
    <name evidence="1" type="ORF">PC113_g22681</name>
    <name evidence="2" type="ORF">PC115_g22057</name>
    <name evidence="3" type="ORF">PC117_g25194</name>
    <name evidence="4" type="ORF">PC118_g21997</name>
</gene>
<dbReference type="EMBL" id="RCMG01001794">
    <property type="protein sequence ID" value="KAG2819828.1"/>
    <property type="molecule type" value="Genomic_DNA"/>
</dbReference>
<dbReference type="Proteomes" id="UP000697107">
    <property type="component" value="Unassembled WGS sequence"/>
</dbReference>
<name>A0A8T1EUI4_9STRA</name>
<comment type="caution">
    <text evidence="4">The sequence shown here is derived from an EMBL/GenBank/DDBJ whole genome shotgun (WGS) entry which is preliminary data.</text>
</comment>
<evidence type="ECO:0000313" key="3">
    <source>
        <dbReference type="EMBL" id="KAG2887292.1"/>
    </source>
</evidence>
<evidence type="ECO:0000313" key="5">
    <source>
        <dbReference type="Proteomes" id="UP000697107"/>
    </source>
</evidence>
<evidence type="ECO:0000313" key="1">
    <source>
        <dbReference type="EMBL" id="KAG2819828.1"/>
    </source>
</evidence>
<dbReference type="Proteomes" id="UP000735874">
    <property type="component" value="Unassembled WGS sequence"/>
</dbReference>
<dbReference type="Proteomes" id="UP000736787">
    <property type="component" value="Unassembled WGS sequence"/>
</dbReference>
<dbReference type="EMBL" id="RCMK01001884">
    <property type="protein sequence ID" value="KAG2887292.1"/>
    <property type="molecule type" value="Genomic_DNA"/>
</dbReference>
<sequence>MLTSTTRSLNNRSFMTDMVMSACSSKYSSCLDITSTVIFNARLPHASPKLLFNTAPRNNATRNSDGHGVRGRHSQPVLAGQVCVEDALLSAGALVALGFWPDGRENAEESGVAECAGQ</sequence>
<dbReference type="AlphaFoldDB" id="A0A8T1EUI4"/>
<dbReference type="Proteomes" id="UP000774804">
    <property type="component" value="Unassembled WGS sequence"/>
</dbReference>
<accession>A0A8T1EUI4</accession>
<reference evidence="4" key="1">
    <citation type="submission" date="2018-10" db="EMBL/GenBank/DDBJ databases">
        <title>Effector identification in a new, highly contiguous assembly of the strawberry crown rot pathogen Phytophthora cactorum.</title>
        <authorList>
            <person name="Armitage A.D."/>
            <person name="Nellist C.F."/>
            <person name="Bates H."/>
            <person name="Vickerstaff R.J."/>
            <person name="Harrison R.J."/>
        </authorList>
    </citation>
    <scope>NUCLEOTIDE SEQUENCE</scope>
    <source>
        <strain evidence="1">15-7</strain>
        <strain evidence="2">4032</strain>
        <strain evidence="3">4040</strain>
        <strain evidence="4">P415</strain>
    </source>
</reference>
<proteinExistence type="predicted"/>
<organism evidence="4 5">
    <name type="scientific">Phytophthora cactorum</name>
    <dbReference type="NCBI Taxonomy" id="29920"/>
    <lineage>
        <taxon>Eukaryota</taxon>
        <taxon>Sar</taxon>
        <taxon>Stramenopiles</taxon>
        <taxon>Oomycota</taxon>
        <taxon>Peronosporomycetes</taxon>
        <taxon>Peronosporales</taxon>
        <taxon>Peronosporaceae</taxon>
        <taxon>Phytophthora</taxon>
    </lineage>
</organism>
<dbReference type="EMBL" id="RCMI01001704">
    <property type="protein sequence ID" value="KAG2882094.1"/>
    <property type="molecule type" value="Genomic_DNA"/>
</dbReference>
<protein>
    <submittedName>
        <fullName evidence="4">Uncharacterized protein</fullName>
    </submittedName>
</protein>